<evidence type="ECO:0000313" key="2">
    <source>
        <dbReference type="EMBL" id="MBX36556.1"/>
    </source>
</evidence>
<name>A0A2P2N299_RHIMU</name>
<sequence>MLVTQISKSSKREEIVQSSQKI</sequence>
<dbReference type="AlphaFoldDB" id="A0A2P2N299"/>
<protein>
    <submittedName>
        <fullName evidence="2">Uncharacterized protein</fullName>
    </submittedName>
</protein>
<proteinExistence type="predicted"/>
<evidence type="ECO:0000256" key="1">
    <source>
        <dbReference type="SAM" id="MobiDB-lite"/>
    </source>
</evidence>
<feature type="region of interest" description="Disordered" evidence="1">
    <location>
        <begin position="1"/>
        <end position="22"/>
    </location>
</feature>
<reference evidence="2" key="1">
    <citation type="submission" date="2018-02" db="EMBL/GenBank/DDBJ databases">
        <title>Rhizophora mucronata_Transcriptome.</title>
        <authorList>
            <person name="Meera S.P."/>
            <person name="Sreeshan A."/>
            <person name="Augustine A."/>
        </authorList>
    </citation>
    <scope>NUCLEOTIDE SEQUENCE</scope>
    <source>
        <tissue evidence="2">Leaf</tissue>
    </source>
</reference>
<dbReference type="EMBL" id="GGEC01056072">
    <property type="protein sequence ID" value="MBX36556.1"/>
    <property type="molecule type" value="Transcribed_RNA"/>
</dbReference>
<accession>A0A2P2N299</accession>
<organism evidence="2">
    <name type="scientific">Rhizophora mucronata</name>
    <name type="common">Asiatic mangrove</name>
    <dbReference type="NCBI Taxonomy" id="61149"/>
    <lineage>
        <taxon>Eukaryota</taxon>
        <taxon>Viridiplantae</taxon>
        <taxon>Streptophyta</taxon>
        <taxon>Embryophyta</taxon>
        <taxon>Tracheophyta</taxon>
        <taxon>Spermatophyta</taxon>
        <taxon>Magnoliopsida</taxon>
        <taxon>eudicotyledons</taxon>
        <taxon>Gunneridae</taxon>
        <taxon>Pentapetalae</taxon>
        <taxon>rosids</taxon>
        <taxon>fabids</taxon>
        <taxon>Malpighiales</taxon>
        <taxon>Rhizophoraceae</taxon>
        <taxon>Rhizophora</taxon>
    </lineage>
</organism>